<keyword evidence="6" id="KW-1185">Reference proteome</keyword>
<evidence type="ECO:0000313" key="5">
    <source>
        <dbReference type="EMBL" id="CZQ82516.1"/>
    </source>
</evidence>
<dbReference type="GO" id="GO:0051191">
    <property type="term" value="P:prosthetic group biosynthetic process"/>
    <property type="evidence" value="ECO:0007669"/>
    <property type="project" value="InterPro"/>
</dbReference>
<dbReference type="RefSeq" id="WP_087030425.1">
    <property type="nucleotide sequence ID" value="NZ_FJNE01000001.1"/>
</dbReference>
<organism evidence="5 6">
    <name type="scientific">Trichococcus palustris</name>
    <dbReference type="NCBI Taxonomy" id="140314"/>
    <lineage>
        <taxon>Bacteria</taxon>
        <taxon>Bacillati</taxon>
        <taxon>Bacillota</taxon>
        <taxon>Bacilli</taxon>
        <taxon>Lactobacillales</taxon>
        <taxon>Carnobacteriaceae</taxon>
        <taxon>Trichococcus</taxon>
    </lineage>
</organism>
<name>A0A143Y5X2_9LACT</name>
<evidence type="ECO:0000256" key="2">
    <source>
        <dbReference type="ARBA" id="ARBA00022679"/>
    </source>
</evidence>
<dbReference type="Proteomes" id="UP000242754">
    <property type="component" value="Unassembled WGS sequence"/>
</dbReference>
<evidence type="ECO:0000313" key="6">
    <source>
        <dbReference type="Proteomes" id="UP000242754"/>
    </source>
</evidence>
<dbReference type="EC" id="2.7.7.61" evidence="1"/>
<dbReference type="InterPro" id="IPR005551">
    <property type="entry name" value="CitX"/>
</dbReference>
<dbReference type="NCBIfam" id="TIGR03124">
    <property type="entry name" value="citrate_citX"/>
    <property type="match status" value="1"/>
</dbReference>
<proteinExistence type="predicted"/>
<gene>
    <name evidence="5" type="ORF">Tpal_328</name>
</gene>
<dbReference type="OrthoDB" id="3196716at2"/>
<keyword evidence="2 5" id="KW-0808">Transferase</keyword>
<comment type="catalytic activity">
    <reaction evidence="4">
        <text>apo-[citrate lyase ACP] + 2'-(5''-triphospho-alpha-D-ribosyl)-3'-dephospho-CoA = holo-[citrate lyase ACP] + diphosphate</text>
        <dbReference type="Rhea" id="RHEA:16333"/>
        <dbReference type="Rhea" id="RHEA-COMP:10157"/>
        <dbReference type="Rhea" id="RHEA-COMP:10158"/>
        <dbReference type="ChEBI" id="CHEBI:29999"/>
        <dbReference type="ChEBI" id="CHEBI:33019"/>
        <dbReference type="ChEBI" id="CHEBI:61378"/>
        <dbReference type="ChEBI" id="CHEBI:82683"/>
        <dbReference type="EC" id="2.7.7.61"/>
    </reaction>
</comment>
<protein>
    <recommendedName>
        <fullName evidence="1">citrate lyase holo-[acyl-carrier protein] synthase</fullName>
        <ecNumber evidence="1">2.7.7.61</ecNumber>
    </recommendedName>
</protein>
<keyword evidence="5" id="KW-0456">Lyase</keyword>
<accession>A0A143Y5X2</accession>
<dbReference type="GO" id="GO:0016829">
    <property type="term" value="F:lyase activity"/>
    <property type="evidence" value="ECO:0007669"/>
    <property type="project" value="UniProtKB-KW"/>
</dbReference>
<dbReference type="EMBL" id="FJNE01000001">
    <property type="protein sequence ID" value="CZQ82516.1"/>
    <property type="molecule type" value="Genomic_DNA"/>
</dbReference>
<dbReference type="Pfam" id="PF03802">
    <property type="entry name" value="CitX"/>
    <property type="match status" value="1"/>
</dbReference>
<dbReference type="GO" id="GO:0050519">
    <property type="term" value="F:holo-citrate lyase synthase activity"/>
    <property type="evidence" value="ECO:0007669"/>
    <property type="project" value="UniProtKB-EC"/>
</dbReference>
<keyword evidence="3" id="KW-0548">Nucleotidyltransferase</keyword>
<reference evidence="5 6" key="1">
    <citation type="submission" date="2016-02" db="EMBL/GenBank/DDBJ databases">
        <authorList>
            <person name="Wen L."/>
            <person name="He K."/>
            <person name="Yang H."/>
        </authorList>
    </citation>
    <scope>NUCLEOTIDE SEQUENCE [LARGE SCALE GENOMIC DNA]</scope>
    <source>
        <strain evidence="5">Trichococcus palustris</strain>
    </source>
</reference>
<dbReference type="STRING" id="140314.SAMN04488076_10336"/>
<evidence type="ECO:0000256" key="1">
    <source>
        <dbReference type="ARBA" id="ARBA00012524"/>
    </source>
</evidence>
<evidence type="ECO:0000256" key="3">
    <source>
        <dbReference type="ARBA" id="ARBA00022695"/>
    </source>
</evidence>
<dbReference type="AlphaFoldDB" id="A0A143Y5X2"/>
<evidence type="ECO:0000256" key="4">
    <source>
        <dbReference type="ARBA" id="ARBA00048574"/>
    </source>
</evidence>
<sequence length="188" mass="21475">MGTESFFLQGQMPTLREVLASREQRAFFEEEISKANVNQTLVSLKCNIPGPVKYNSIVKQIADIGVQEVKNAIAHNGWQITYEKLMDLATGPEYFVVVDTYPTAVKQATILIEDSTPMGQLFIIDVFYLEEGKMIEVQRSELGYEPRKCLVCGKDDDEECENEETHSVQERFKMIEKILREDGRVKLT</sequence>